<dbReference type="AlphaFoldDB" id="A0ABC8RWI0"/>
<organism evidence="2 3">
    <name type="scientific">Ilex paraguariensis</name>
    <name type="common">yerba mate</name>
    <dbReference type="NCBI Taxonomy" id="185542"/>
    <lineage>
        <taxon>Eukaryota</taxon>
        <taxon>Viridiplantae</taxon>
        <taxon>Streptophyta</taxon>
        <taxon>Embryophyta</taxon>
        <taxon>Tracheophyta</taxon>
        <taxon>Spermatophyta</taxon>
        <taxon>Magnoliopsida</taxon>
        <taxon>eudicotyledons</taxon>
        <taxon>Gunneridae</taxon>
        <taxon>Pentapetalae</taxon>
        <taxon>asterids</taxon>
        <taxon>campanulids</taxon>
        <taxon>Aquifoliales</taxon>
        <taxon>Aquifoliaceae</taxon>
        <taxon>Ilex</taxon>
    </lineage>
</organism>
<comment type="caution">
    <text evidence="2">The sequence shown here is derived from an EMBL/GenBank/DDBJ whole genome shotgun (WGS) entry which is preliminary data.</text>
</comment>
<evidence type="ECO:0000313" key="2">
    <source>
        <dbReference type="EMBL" id="CAK9147915.1"/>
    </source>
</evidence>
<name>A0ABC8RWI0_9AQUA</name>
<proteinExistence type="predicted"/>
<reference evidence="2 3" key="1">
    <citation type="submission" date="2024-02" db="EMBL/GenBank/DDBJ databases">
        <authorList>
            <person name="Vignale AGUSTIN F."/>
            <person name="Sosa J E."/>
            <person name="Modenutti C."/>
        </authorList>
    </citation>
    <scope>NUCLEOTIDE SEQUENCE [LARGE SCALE GENOMIC DNA]</scope>
</reference>
<gene>
    <name evidence="2" type="ORF">ILEXP_LOCUS15849</name>
</gene>
<accession>A0ABC8RWI0</accession>
<feature type="region of interest" description="Disordered" evidence="1">
    <location>
        <begin position="132"/>
        <end position="152"/>
    </location>
</feature>
<protein>
    <submittedName>
        <fullName evidence="2">Uncharacterized protein</fullName>
    </submittedName>
</protein>
<dbReference type="Proteomes" id="UP001642360">
    <property type="component" value="Unassembled WGS sequence"/>
</dbReference>
<evidence type="ECO:0000313" key="3">
    <source>
        <dbReference type="Proteomes" id="UP001642360"/>
    </source>
</evidence>
<evidence type="ECO:0000256" key="1">
    <source>
        <dbReference type="SAM" id="MobiDB-lite"/>
    </source>
</evidence>
<sequence length="152" mass="16739">MHKGDSSEKAVEITSSLAIEANPQVNPYPYTTSILIFESSIRRKEGVTHALPNEVRQESLVTIVPLEQLPRVIQTSPTLKAPVNIATCNKFASLVVDLSEKQVNDMEKLVSPMKSLLSSKVKNIYGISIGTTRKKKQKQKSPNQEKVGVPKA</sequence>
<dbReference type="EMBL" id="CAUOFW020001724">
    <property type="protein sequence ID" value="CAK9147915.1"/>
    <property type="molecule type" value="Genomic_DNA"/>
</dbReference>
<keyword evidence="3" id="KW-1185">Reference proteome</keyword>